<evidence type="ECO:0000313" key="3">
    <source>
        <dbReference type="Proteomes" id="UP000054270"/>
    </source>
</evidence>
<feature type="region of interest" description="Disordered" evidence="1">
    <location>
        <begin position="136"/>
        <end position="304"/>
    </location>
</feature>
<accession>A0A0D2MFI4</accession>
<dbReference type="STRING" id="945553.A0A0D2MFI4"/>
<sequence>MRTVHEMWPLSPSISARSLPLFLSSSPLFAAARALSTPSHVVLAVHHACSSPELAVHRARPPSSSPSATLAQRSPSLELAVRHARPSPELTVPSAPPRDRRPPRPPRSTSCAHKPSCALTVPCAAWPAVAPRTHFPHAHRLPPSHAPTMPPSQHSPRSPPPALAASRARCSPPSRAPCTRAHRAPSPDLASRAPPSTRAYLAPPTSKPPSPRLAASLLHPYPARRPRAHHARPPSTPARRPRPPRHPRAPSSPSCTPPPAPVPPIPTTRFLSTSLDPRNVPSRPAIPPPPRNITHPPSSRAHPPPAPLLHISQLLVWWRYLSPALVDCAPPFAEYLCFLREAGGPSVRRSLKMTCTRGKFIFTLYLCHHPRSPLALRTFLSLLHASAVSSYEDAINQQSSDIGVAGRHENRQRLEGAGGNGWGSVWVGKDISSCSP</sequence>
<name>A0A0D2MFI4_HYPSF</name>
<protein>
    <submittedName>
        <fullName evidence="2">Uncharacterized protein</fullName>
    </submittedName>
</protein>
<dbReference type="EMBL" id="KN817550">
    <property type="protein sequence ID" value="KJA22348.1"/>
    <property type="molecule type" value="Genomic_DNA"/>
</dbReference>
<evidence type="ECO:0000313" key="2">
    <source>
        <dbReference type="EMBL" id="KJA22348.1"/>
    </source>
</evidence>
<reference evidence="3" key="1">
    <citation type="submission" date="2014-04" db="EMBL/GenBank/DDBJ databases">
        <title>Evolutionary Origins and Diversification of the Mycorrhizal Mutualists.</title>
        <authorList>
            <consortium name="DOE Joint Genome Institute"/>
            <consortium name="Mycorrhizal Genomics Consortium"/>
            <person name="Kohler A."/>
            <person name="Kuo A."/>
            <person name="Nagy L.G."/>
            <person name="Floudas D."/>
            <person name="Copeland A."/>
            <person name="Barry K.W."/>
            <person name="Cichocki N."/>
            <person name="Veneault-Fourrey C."/>
            <person name="LaButti K."/>
            <person name="Lindquist E.A."/>
            <person name="Lipzen A."/>
            <person name="Lundell T."/>
            <person name="Morin E."/>
            <person name="Murat C."/>
            <person name="Riley R."/>
            <person name="Ohm R."/>
            <person name="Sun H."/>
            <person name="Tunlid A."/>
            <person name="Henrissat B."/>
            <person name="Grigoriev I.V."/>
            <person name="Hibbett D.S."/>
            <person name="Martin F."/>
        </authorList>
    </citation>
    <scope>NUCLEOTIDE SEQUENCE [LARGE SCALE GENOMIC DNA]</scope>
    <source>
        <strain evidence="3">FD-334 SS-4</strain>
    </source>
</reference>
<feature type="compositionally biased region" description="Basic residues" evidence="1">
    <location>
        <begin position="239"/>
        <end position="248"/>
    </location>
</feature>
<feature type="compositionally biased region" description="Pro residues" evidence="1">
    <location>
        <begin position="255"/>
        <end position="266"/>
    </location>
</feature>
<dbReference type="Proteomes" id="UP000054270">
    <property type="component" value="Unassembled WGS sequence"/>
</dbReference>
<feature type="region of interest" description="Disordered" evidence="1">
    <location>
        <begin position="81"/>
        <end position="113"/>
    </location>
</feature>
<feature type="compositionally biased region" description="Basic residues" evidence="1">
    <location>
        <begin position="222"/>
        <end position="232"/>
    </location>
</feature>
<organism evidence="2 3">
    <name type="scientific">Hypholoma sublateritium (strain FD-334 SS-4)</name>
    <dbReference type="NCBI Taxonomy" id="945553"/>
    <lineage>
        <taxon>Eukaryota</taxon>
        <taxon>Fungi</taxon>
        <taxon>Dikarya</taxon>
        <taxon>Basidiomycota</taxon>
        <taxon>Agaricomycotina</taxon>
        <taxon>Agaricomycetes</taxon>
        <taxon>Agaricomycetidae</taxon>
        <taxon>Agaricales</taxon>
        <taxon>Agaricineae</taxon>
        <taxon>Strophariaceae</taxon>
        <taxon>Hypholoma</taxon>
    </lineage>
</organism>
<proteinExistence type="predicted"/>
<feature type="compositionally biased region" description="Low complexity" evidence="1">
    <location>
        <begin position="163"/>
        <end position="177"/>
    </location>
</feature>
<feature type="compositionally biased region" description="Low complexity" evidence="1">
    <location>
        <begin position="292"/>
        <end position="301"/>
    </location>
</feature>
<evidence type="ECO:0000256" key="1">
    <source>
        <dbReference type="SAM" id="MobiDB-lite"/>
    </source>
</evidence>
<gene>
    <name evidence="2" type="ORF">HYPSUDRAFT_202161</name>
</gene>
<keyword evidence="3" id="KW-1185">Reference proteome</keyword>
<dbReference type="AlphaFoldDB" id="A0A0D2MFI4"/>
<dbReference type="OMA" id="RNITHPP"/>